<dbReference type="PANTHER" id="PTHR32178:SF8">
    <property type="entry name" value="PROTEIN FAM187B"/>
    <property type="match status" value="1"/>
</dbReference>
<feature type="transmembrane region" description="Helical" evidence="7">
    <location>
        <begin position="333"/>
        <end position="351"/>
    </location>
</feature>
<accession>A0A2K6TDS4</accession>
<feature type="signal peptide" evidence="8">
    <location>
        <begin position="1"/>
        <end position="17"/>
    </location>
</feature>
<keyword evidence="3 8" id="KW-0732">Signal</keyword>
<evidence type="ECO:0000256" key="4">
    <source>
        <dbReference type="ARBA" id="ARBA00022989"/>
    </source>
</evidence>
<dbReference type="InterPro" id="IPR039311">
    <property type="entry name" value="FAM187A/B"/>
</dbReference>
<keyword evidence="5 7" id="KW-0472">Membrane</keyword>
<dbReference type="GO" id="GO:0016020">
    <property type="term" value="C:membrane"/>
    <property type="evidence" value="ECO:0007669"/>
    <property type="project" value="UniProtKB-SubCell"/>
</dbReference>
<proteinExistence type="predicted"/>
<name>A0A2K6TDS4_SAIBB</name>
<organism evidence="9 10">
    <name type="scientific">Saimiri boliviensis boliviensis</name>
    <name type="common">Bolivian squirrel monkey</name>
    <dbReference type="NCBI Taxonomy" id="39432"/>
    <lineage>
        <taxon>Eukaryota</taxon>
        <taxon>Metazoa</taxon>
        <taxon>Chordata</taxon>
        <taxon>Craniata</taxon>
        <taxon>Vertebrata</taxon>
        <taxon>Euteleostomi</taxon>
        <taxon>Mammalia</taxon>
        <taxon>Eutheria</taxon>
        <taxon>Euarchontoglires</taxon>
        <taxon>Primates</taxon>
        <taxon>Haplorrhini</taxon>
        <taxon>Platyrrhini</taxon>
        <taxon>Cebidae</taxon>
        <taxon>Saimiriinae</taxon>
        <taxon>Saimiri</taxon>
    </lineage>
</organism>
<evidence type="ECO:0000256" key="6">
    <source>
        <dbReference type="ARBA" id="ARBA00023180"/>
    </source>
</evidence>
<evidence type="ECO:0000256" key="3">
    <source>
        <dbReference type="ARBA" id="ARBA00022729"/>
    </source>
</evidence>
<evidence type="ECO:0000313" key="9">
    <source>
        <dbReference type="Ensembl" id="ENSSBOP00000017797.1"/>
    </source>
</evidence>
<dbReference type="Ensembl" id="ENSSBOT00000034612.1">
    <property type="protein sequence ID" value="ENSSBOP00000017797.1"/>
    <property type="gene ID" value="ENSSBOG00000025551.1"/>
</dbReference>
<feature type="chain" id="PRO_5014323863" evidence="8">
    <location>
        <begin position="18"/>
        <end position="366"/>
    </location>
</feature>
<reference evidence="9" key="2">
    <citation type="submission" date="2025-09" db="UniProtKB">
        <authorList>
            <consortium name="Ensembl"/>
        </authorList>
    </citation>
    <scope>IDENTIFICATION</scope>
</reference>
<sequence>MLDTLWLLSFSCPTLWAQMLISCAYKNLCQRALLSGNDVVLKCDHPMALWYFSSIHGEDPSLLNSMPYIRQLPGGSLQLTKPQPSQTGLSRCQGINDTLVVEYKIDFQDVTTLHVTHKNLNQKPLQNETLSLDGEVLVFTHWDPWQDCNRCGELGERKRLGYCYIEEPLENPMPCWLYLRDKKMQFSRMQPELQVEACHVPCNPFREIHQPYFIYYIDQPGKWTNNMWLTCPLASIYRPVNWHANDTPLTWESQLSGRDFTTFLDPSTGGRQLQVFQPAIYRCFVQQEFVAQFSPAANPEALEAQWRENEAQWQEARKAPRGRADSVLKGLKLVLLVGIVLALLGALLKFMHPSPGRKSKQVLMVK</sequence>
<dbReference type="Proteomes" id="UP000233220">
    <property type="component" value="Unplaced"/>
</dbReference>
<gene>
    <name evidence="9" type="primary">FAM187B</name>
</gene>
<evidence type="ECO:0000256" key="1">
    <source>
        <dbReference type="ARBA" id="ARBA00004479"/>
    </source>
</evidence>
<reference evidence="9" key="1">
    <citation type="submission" date="2025-08" db="UniProtKB">
        <authorList>
            <consortium name="Ensembl"/>
        </authorList>
    </citation>
    <scope>IDENTIFICATION</scope>
</reference>
<keyword evidence="6" id="KW-0325">Glycoprotein</keyword>
<evidence type="ECO:0000256" key="8">
    <source>
        <dbReference type="SAM" id="SignalP"/>
    </source>
</evidence>
<dbReference type="AlphaFoldDB" id="A0A2K6TDS4"/>
<evidence type="ECO:0000256" key="2">
    <source>
        <dbReference type="ARBA" id="ARBA00022692"/>
    </source>
</evidence>
<protein>
    <submittedName>
        <fullName evidence="9">Family with sequence similarity 187 member B</fullName>
    </submittedName>
</protein>
<evidence type="ECO:0000313" key="10">
    <source>
        <dbReference type="Proteomes" id="UP000233220"/>
    </source>
</evidence>
<dbReference type="GeneTree" id="ENSGT00530000063991"/>
<keyword evidence="2 7" id="KW-0812">Transmembrane</keyword>
<keyword evidence="10" id="KW-1185">Reference proteome</keyword>
<dbReference type="PANTHER" id="PTHR32178">
    <property type="entry name" value="FAM187"/>
    <property type="match status" value="1"/>
</dbReference>
<keyword evidence="4 7" id="KW-1133">Transmembrane helix</keyword>
<evidence type="ECO:0000256" key="7">
    <source>
        <dbReference type="SAM" id="Phobius"/>
    </source>
</evidence>
<evidence type="ECO:0000256" key="5">
    <source>
        <dbReference type="ARBA" id="ARBA00023136"/>
    </source>
</evidence>
<comment type="subcellular location">
    <subcellularLocation>
        <location evidence="1">Membrane</location>
        <topology evidence="1">Single-pass type I membrane protein</topology>
    </subcellularLocation>
</comment>